<dbReference type="InterPro" id="IPR051315">
    <property type="entry name" value="Bact_Chemotaxis_CheA"/>
</dbReference>
<evidence type="ECO:0000313" key="19">
    <source>
        <dbReference type="Proteomes" id="UP000182800"/>
    </source>
</evidence>
<dbReference type="InterPro" id="IPR004105">
    <property type="entry name" value="CheA-like_dim"/>
</dbReference>
<evidence type="ECO:0000256" key="1">
    <source>
        <dbReference type="ARBA" id="ARBA00000085"/>
    </source>
</evidence>
<feature type="modified residue" description="4-aspartylphosphate" evidence="10">
    <location>
        <position position="871"/>
    </location>
</feature>
<feature type="domain" description="CheW-like" evidence="14">
    <location>
        <begin position="516"/>
        <end position="654"/>
    </location>
</feature>
<dbReference type="EMBL" id="FMBM01000001">
    <property type="protein sequence ID" value="SCC78750.1"/>
    <property type="molecule type" value="Genomic_DNA"/>
</dbReference>
<comment type="catalytic activity">
    <reaction evidence="1">
        <text>ATP + protein L-histidine = ADP + protein N-phospho-L-histidine.</text>
        <dbReference type="EC" id="2.7.13.3"/>
    </reaction>
</comment>
<feature type="domain" description="HPt" evidence="15">
    <location>
        <begin position="1"/>
        <end position="100"/>
    </location>
</feature>
<feature type="domain" description="Histidine kinase" evidence="12">
    <location>
        <begin position="277"/>
        <end position="514"/>
    </location>
</feature>
<dbReference type="GO" id="GO:0005737">
    <property type="term" value="C:cytoplasm"/>
    <property type="evidence" value="ECO:0007669"/>
    <property type="project" value="InterPro"/>
</dbReference>
<reference evidence="16 18" key="1">
    <citation type="submission" date="2015-09" db="EMBL/GenBank/DDBJ databases">
        <title>Identification and resolution of microdiversity through metagenomic sequencing of parallel consortia.</title>
        <authorList>
            <person name="Nelson W.C."/>
            <person name="Romine M.F."/>
            <person name="Lindemann S.R."/>
        </authorList>
    </citation>
    <scope>NUCLEOTIDE SEQUENCE [LARGE SCALE GENOMIC DNA]</scope>
    <source>
        <strain evidence="16">HL-109</strain>
    </source>
</reference>
<comment type="caution">
    <text evidence="16">The sequence shown here is derived from an EMBL/GenBank/DDBJ whole genome shotgun (WGS) entry which is preliminary data.</text>
</comment>
<keyword evidence="7" id="KW-0902">Two-component regulatory system</keyword>
<feature type="modified residue" description="Phosphohistidine" evidence="9">
    <location>
        <position position="44"/>
    </location>
</feature>
<dbReference type="PROSITE" id="PS50851">
    <property type="entry name" value="CHEW"/>
    <property type="match status" value="2"/>
</dbReference>
<evidence type="ECO:0000256" key="3">
    <source>
        <dbReference type="ARBA" id="ARBA00021495"/>
    </source>
</evidence>
<dbReference type="InterPro" id="IPR036890">
    <property type="entry name" value="HATPase_C_sf"/>
</dbReference>
<keyword evidence="19" id="KW-1185">Reference proteome</keyword>
<dbReference type="SMART" id="SM01231">
    <property type="entry name" value="H-kinase_dim"/>
    <property type="match status" value="1"/>
</dbReference>
<dbReference type="EC" id="2.7.13.3" evidence="2"/>
<dbReference type="InterPro" id="IPR011006">
    <property type="entry name" value="CheY-like_superfamily"/>
</dbReference>
<reference evidence="17 19" key="2">
    <citation type="submission" date="2016-08" db="EMBL/GenBank/DDBJ databases">
        <authorList>
            <person name="Varghese N."/>
            <person name="Submissions Spin"/>
        </authorList>
    </citation>
    <scope>NUCLEOTIDE SEQUENCE [LARGE SCALE GENOMIC DNA]</scope>
    <source>
        <strain evidence="17 19">HL-109</strain>
    </source>
</reference>
<dbReference type="PROSITE" id="PS50110">
    <property type="entry name" value="RESPONSE_REGULATORY"/>
    <property type="match status" value="1"/>
</dbReference>
<feature type="compositionally biased region" description="Low complexity" evidence="11">
    <location>
        <begin position="128"/>
        <end position="147"/>
    </location>
</feature>
<dbReference type="InterPro" id="IPR003594">
    <property type="entry name" value="HATPase_dom"/>
</dbReference>
<dbReference type="FunFam" id="3.30.565.10:FF:000016">
    <property type="entry name" value="Chemotaxis protein CheA, putative"/>
    <property type="match status" value="1"/>
</dbReference>
<dbReference type="AlphaFoldDB" id="A0A0P7XA81"/>
<dbReference type="PANTHER" id="PTHR43395">
    <property type="entry name" value="SENSOR HISTIDINE KINASE CHEA"/>
    <property type="match status" value="1"/>
</dbReference>
<evidence type="ECO:0000256" key="6">
    <source>
        <dbReference type="ARBA" id="ARBA00022777"/>
    </source>
</evidence>
<dbReference type="Pfam" id="PF00072">
    <property type="entry name" value="Response_reg"/>
    <property type="match status" value="1"/>
</dbReference>
<evidence type="ECO:0000256" key="8">
    <source>
        <dbReference type="ARBA" id="ARBA00035100"/>
    </source>
</evidence>
<dbReference type="RefSeq" id="WP_074443455.1">
    <property type="nucleotide sequence ID" value="NZ_FMBM01000001.1"/>
</dbReference>
<evidence type="ECO:0000256" key="10">
    <source>
        <dbReference type="PROSITE-ProRule" id="PRU00169"/>
    </source>
</evidence>
<organism evidence="16 18">
    <name type="scientific">Saliniramus fredricksonii</name>
    <dbReference type="NCBI Taxonomy" id="1653334"/>
    <lineage>
        <taxon>Bacteria</taxon>
        <taxon>Pseudomonadati</taxon>
        <taxon>Pseudomonadota</taxon>
        <taxon>Alphaproteobacteria</taxon>
        <taxon>Hyphomicrobiales</taxon>
        <taxon>Salinarimonadaceae</taxon>
        <taxon>Saliniramus</taxon>
    </lineage>
</organism>
<dbReference type="SUPFAM" id="SSF52172">
    <property type="entry name" value="CheY-like"/>
    <property type="match status" value="1"/>
</dbReference>
<dbReference type="Gene3D" id="3.30.565.10">
    <property type="entry name" value="Histidine kinase-like ATPase, C-terminal domain"/>
    <property type="match status" value="1"/>
</dbReference>
<feature type="region of interest" description="Disordered" evidence="11">
    <location>
        <begin position="127"/>
        <end position="152"/>
    </location>
</feature>
<proteinExistence type="predicted"/>
<dbReference type="PROSITE" id="PS50894">
    <property type="entry name" value="HPT"/>
    <property type="match status" value="1"/>
</dbReference>
<feature type="region of interest" description="Disordered" evidence="11">
    <location>
        <begin position="227"/>
        <end position="258"/>
    </location>
</feature>
<dbReference type="SMART" id="SM00387">
    <property type="entry name" value="HATPase_c"/>
    <property type="match status" value="1"/>
</dbReference>
<dbReference type="InterPro" id="IPR036097">
    <property type="entry name" value="HisK_dim/P_sf"/>
</dbReference>
<dbReference type="InterPro" id="IPR037006">
    <property type="entry name" value="CheA-like_homodim_sf"/>
</dbReference>
<dbReference type="CDD" id="cd16916">
    <property type="entry name" value="HATPase_CheA-like"/>
    <property type="match status" value="1"/>
</dbReference>
<dbReference type="SUPFAM" id="SSF55874">
    <property type="entry name" value="ATPase domain of HSP90 chaperone/DNA topoisomerase II/histidine kinase"/>
    <property type="match status" value="1"/>
</dbReference>
<name>A0A0P7XA81_9HYPH</name>
<dbReference type="Pfam" id="PF01584">
    <property type="entry name" value="CheW"/>
    <property type="match status" value="2"/>
</dbReference>
<keyword evidence="6 16" id="KW-0418">Kinase</keyword>
<evidence type="ECO:0000259" key="13">
    <source>
        <dbReference type="PROSITE" id="PS50110"/>
    </source>
</evidence>
<evidence type="ECO:0000256" key="4">
    <source>
        <dbReference type="ARBA" id="ARBA00022553"/>
    </source>
</evidence>
<evidence type="ECO:0000259" key="15">
    <source>
        <dbReference type="PROSITE" id="PS50894"/>
    </source>
</evidence>
<dbReference type="PROSITE" id="PS50109">
    <property type="entry name" value="HIS_KIN"/>
    <property type="match status" value="1"/>
</dbReference>
<dbReference type="InterPro" id="IPR008207">
    <property type="entry name" value="Sig_transdc_His_kin_Hpt_dom"/>
</dbReference>
<dbReference type="Gene3D" id="3.40.50.2300">
    <property type="match status" value="1"/>
</dbReference>
<dbReference type="STRING" id="1653334.GA0071312_0471"/>
<dbReference type="Pfam" id="PF02895">
    <property type="entry name" value="H-kinase_dim"/>
    <property type="match status" value="1"/>
</dbReference>
<evidence type="ECO:0000313" key="17">
    <source>
        <dbReference type="EMBL" id="SCC78750.1"/>
    </source>
</evidence>
<dbReference type="Pfam" id="PF02518">
    <property type="entry name" value="HATPase_c"/>
    <property type="match status" value="1"/>
</dbReference>
<dbReference type="InterPro" id="IPR002545">
    <property type="entry name" value="CheW-lke_dom"/>
</dbReference>
<dbReference type="CDD" id="cd00731">
    <property type="entry name" value="CheA_reg"/>
    <property type="match status" value="1"/>
</dbReference>
<dbReference type="SMART" id="SM00448">
    <property type="entry name" value="REC"/>
    <property type="match status" value="1"/>
</dbReference>
<feature type="domain" description="CheW-like" evidence="14">
    <location>
        <begin position="677"/>
        <end position="805"/>
    </location>
</feature>
<dbReference type="Gene3D" id="1.20.120.160">
    <property type="entry name" value="HPT domain"/>
    <property type="match status" value="1"/>
</dbReference>
<keyword evidence="4 10" id="KW-0597">Phosphoprotein</keyword>
<dbReference type="PRINTS" id="PR00344">
    <property type="entry name" value="BCTRLSENSOR"/>
</dbReference>
<evidence type="ECO:0000256" key="11">
    <source>
        <dbReference type="SAM" id="MobiDB-lite"/>
    </source>
</evidence>
<dbReference type="GO" id="GO:0000155">
    <property type="term" value="F:phosphorelay sensor kinase activity"/>
    <property type="evidence" value="ECO:0007669"/>
    <property type="project" value="InterPro"/>
</dbReference>
<dbReference type="InterPro" id="IPR001789">
    <property type="entry name" value="Sig_transdc_resp-reg_receiver"/>
</dbReference>
<dbReference type="OrthoDB" id="9803176at2"/>
<evidence type="ECO:0000313" key="18">
    <source>
        <dbReference type="Proteomes" id="UP000050497"/>
    </source>
</evidence>
<dbReference type="SUPFAM" id="SSF47384">
    <property type="entry name" value="Homodimeric domain of signal transducing histidine kinase"/>
    <property type="match status" value="1"/>
</dbReference>
<dbReference type="SMART" id="SM00260">
    <property type="entry name" value="CheW"/>
    <property type="match status" value="1"/>
</dbReference>
<keyword evidence="5" id="KW-0808">Transferase</keyword>
<evidence type="ECO:0000256" key="7">
    <source>
        <dbReference type="ARBA" id="ARBA00023012"/>
    </source>
</evidence>
<dbReference type="Proteomes" id="UP000050497">
    <property type="component" value="Unassembled WGS sequence"/>
</dbReference>
<dbReference type="SUPFAM" id="SSF47226">
    <property type="entry name" value="Histidine-containing phosphotransfer domain, HPT domain"/>
    <property type="match status" value="1"/>
</dbReference>
<dbReference type="Proteomes" id="UP000182800">
    <property type="component" value="Unassembled WGS sequence"/>
</dbReference>
<evidence type="ECO:0000256" key="2">
    <source>
        <dbReference type="ARBA" id="ARBA00012438"/>
    </source>
</evidence>
<protein>
    <recommendedName>
        <fullName evidence="3">Chemotaxis protein CheA</fullName>
        <ecNumber evidence="2">2.7.13.3</ecNumber>
    </recommendedName>
</protein>
<evidence type="ECO:0000313" key="16">
    <source>
        <dbReference type="EMBL" id="KPQ12139.1"/>
    </source>
</evidence>
<dbReference type="PANTHER" id="PTHR43395:SF1">
    <property type="entry name" value="CHEMOTAXIS PROTEIN CHEA"/>
    <property type="match status" value="1"/>
</dbReference>
<dbReference type="InterPro" id="IPR036061">
    <property type="entry name" value="CheW-like_dom_sf"/>
</dbReference>
<gene>
    <name evidence="16" type="primary">cheA</name>
    <name evidence="17" type="ORF">GA0071312_0471</name>
    <name evidence="16" type="ORF">HLUCCO17_02975</name>
</gene>
<dbReference type="InterPro" id="IPR036641">
    <property type="entry name" value="HPT_dom_sf"/>
</dbReference>
<dbReference type="Pfam" id="PF01627">
    <property type="entry name" value="Hpt"/>
    <property type="match status" value="1"/>
</dbReference>
<evidence type="ECO:0000256" key="5">
    <source>
        <dbReference type="ARBA" id="ARBA00022679"/>
    </source>
</evidence>
<dbReference type="Gene3D" id="2.30.30.40">
    <property type="entry name" value="SH3 Domains"/>
    <property type="match status" value="1"/>
</dbReference>
<dbReference type="SUPFAM" id="SSF50341">
    <property type="entry name" value="CheW-like"/>
    <property type="match status" value="2"/>
</dbReference>
<dbReference type="GO" id="GO:0006935">
    <property type="term" value="P:chemotaxis"/>
    <property type="evidence" value="ECO:0007669"/>
    <property type="project" value="InterPro"/>
</dbReference>
<dbReference type="CDD" id="cd00088">
    <property type="entry name" value="HPT"/>
    <property type="match status" value="1"/>
</dbReference>
<dbReference type="SMART" id="SM00073">
    <property type="entry name" value="HPT"/>
    <property type="match status" value="1"/>
</dbReference>
<evidence type="ECO:0000256" key="9">
    <source>
        <dbReference type="PROSITE-ProRule" id="PRU00110"/>
    </source>
</evidence>
<dbReference type="PATRIC" id="fig|1653334.4.peg.3197"/>
<dbReference type="Gene3D" id="2.40.50.180">
    <property type="entry name" value="CheA-289, Domain 4"/>
    <property type="match status" value="1"/>
</dbReference>
<accession>A0A0P7XA81</accession>
<evidence type="ECO:0000259" key="12">
    <source>
        <dbReference type="PROSITE" id="PS50109"/>
    </source>
</evidence>
<dbReference type="Gene3D" id="1.10.287.560">
    <property type="entry name" value="Histidine kinase CheA-like, homodimeric domain"/>
    <property type="match status" value="1"/>
</dbReference>
<dbReference type="InterPro" id="IPR005467">
    <property type="entry name" value="His_kinase_dom"/>
</dbReference>
<dbReference type="EMBL" id="LJSX01000003">
    <property type="protein sequence ID" value="KPQ12139.1"/>
    <property type="molecule type" value="Genomic_DNA"/>
</dbReference>
<evidence type="ECO:0000259" key="14">
    <source>
        <dbReference type="PROSITE" id="PS50851"/>
    </source>
</evidence>
<feature type="domain" description="Response regulatory" evidence="13">
    <location>
        <begin position="821"/>
        <end position="938"/>
    </location>
</feature>
<sequence>MDDLLREFLTETGEHLDTVDVELVRFEQDPNNETILRNIFRLVHTIKGTCGFLGLPRLEALAHAAETLMGKFRDGHPVTTDAVSLILQTLDRIKEIVAELERTAAEPEGEDQDLIGALDAMSNADPEALVSQQAGSAQVSSEAPADTAADDAPEAGGFVFQQLERDLLPGEIPLDELERAFMEAPGPDDEEGVLEEIEAPVVMEGRVLGEPDEAPVEEAVAGAPVAAAAPVVDDRPAESKPAPAAKKPEVKDNPGNAGAEQNVAKVQTIRVNVDTLEHLMTMVSELVLTRNQLLEIARREDDSGYKVPLQRLSHVTAELQEGVMKTRMQPIGTAWQKLPRVIRDLSSELGKKIELVMQGADTELDRQVLEVIKDPLTHMIRNSADHGIEDAEARRAAGKPERGTIRLNAYHEGGTITIEIADDGKGLNYDAIARKIVSQGLATEAEIERMSEAQMAKYIFHPGFSTAAQVTAVSGRGVGMDVVKTNIELIGGTVEIRSEQGKGTVFTIKIPLTLAIVAALIVSAQDQRFAIPQVSVLELVRVKNGSDHQIERINGTPVLRLRDRLLPIVPIGKVLGLDGAEANPGDEGFVVVSQVGRQRFGILVDGVFHTEEIVVKPMATKLRHIPMFSGNTILGDGAVVLIIDPNGIAKMVGQGSGDTQFGVEAAEDMEESNDNESTTLLVFRGGGETHKAVPLSLVTRLEEIDAAKIEWVGGRPLIQYRGKLMPLVPADPAIAIKSEGPQALVVFSDGERAMGLVVDEIVDIIDDVLDIELVADRPDLLGSAVLRGRATEIVNVVHYLPLAHEDWTSGAPVKNPKDARTVLLVDDSSFFREMLSPVLKAAGYRVITAAGTEQALAALNADRRVDAIVADVDMPGRDGFALIRAVRAQARLSRLPVIALSSAVTPEAIEEARKLDISEFIAKFDRSGLVAALAETEAQLGEAA</sequence>
<dbReference type="InterPro" id="IPR004358">
    <property type="entry name" value="Sig_transdc_His_kin-like_C"/>
</dbReference>
<comment type="function">
    <text evidence="8">Involved in the transmission of sensory signals from the chemoreceptors to the flagellar motors. CheA is autophosphorylated; it can transfer its phosphate group to either CheB or CheY.</text>
</comment>